<evidence type="ECO:0000313" key="10">
    <source>
        <dbReference type="EMBL" id="GAA4877569.1"/>
    </source>
</evidence>
<feature type="transmembrane region" description="Helical" evidence="9">
    <location>
        <begin position="179"/>
        <end position="199"/>
    </location>
</feature>
<feature type="transmembrane region" description="Helical" evidence="9">
    <location>
        <begin position="325"/>
        <end position="345"/>
    </location>
</feature>
<evidence type="ECO:0000256" key="2">
    <source>
        <dbReference type="ARBA" id="ARBA00008540"/>
    </source>
</evidence>
<protein>
    <recommendedName>
        <fullName evidence="9">Branched-chain amino acid transport system carrier protein</fullName>
    </recommendedName>
</protein>
<evidence type="ECO:0000256" key="9">
    <source>
        <dbReference type="RuleBase" id="RU362122"/>
    </source>
</evidence>
<comment type="caution">
    <text evidence="10">The sequence shown here is derived from an EMBL/GenBank/DDBJ whole genome shotgun (WGS) entry which is preliminary data.</text>
</comment>
<dbReference type="Proteomes" id="UP001499988">
    <property type="component" value="Unassembled WGS sequence"/>
</dbReference>
<evidence type="ECO:0000256" key="6">
    <source>
        <dbReference type="ARBA" id="ARBA00022970"/>
    </source>
</evidence>
<dbReference type="PANTHER" id="PTHR30588">
    <property type="entry name" value="BRANCHED-CHAIN AMINO ACID TRANSPORT SYSTEM 2 CARRIER PROTEIN"/>
    <property type="match status" value="1"/>
</dbReference>
<dbReference type="NCBIfam" id="TIGR00796">
    <property type="entry name" value="livcs"/>
    <property type="match status" value="1"/>
</dbReference>
<evidence type="ECO:0000313" key="11">
    <source>
        <dbReference type="Proteomes" id="UP001499988"/>
    </source>
</evidence>
<keyword evidence="7 9" id="KW-1133">Transmembrane helix</keyword>
<evidence type="ECO:0000256" key="8">
    <source>
        <dbReference type="ARBA" id="ARBA00023136"/>
    </source>
</evidence>
<comment type="subcellular location">
    <subcellularLocation>
        <location evidence="9">Cell inner membrane</location>
        <topology evidence="9">Multi-pass membrane protein</topology>
    </subcellularLocation>
    <subcellularLocation>
        <location evidence="1">Cell membrane</location>
        <topology evidence="1">Multi-pass membrane protein</topology>
    </subcellularLocation>
</comment>
<evidence type="ECO:0000256" key="3">
    <source>
        <dbReference type="ARBA" id="ARBA00022448"/>
    </source>
</evidence>
<dbReference type="PANTHER" id="PTHR30588:SF0">
    <property type="entry name" value="BRANCHED-CHAIN AMINO ACID PERMEASE BRNQ"/>
    <property type="match status" value="1"/>
</dbReference>
<dbReference type="Pfam" id="PF05525">
    <property type="entry name" value="Branch_AA_trans"/>
    <property type="match status" value="1"/>
</dbReference>
<feature type="transmembrane region" description="Helical" evidence="9">
    <location>
        <begin position="211"/>
        <end position="235"/>
    </location>
</feature>
<evidence type="ECO:0000256" key="1">
    <source>
        <dbReference type="ARBA" id="ARBA00004651"/>
    </source>
</evidence>
<name>A0ABP9EFQ3_9GAMM</name>
<keyword evidence="6 9" id="KW-0029">Amino-acid transport</keyword>
<keyword evidence="3 9" id="KW-0813">Transport</keyword>
<comment type="caution">
    <text evidence="9">Lacks conserved residue(s) required for the propagation of feature annotation.</text>
</comment>
<comment type="similarity">
    <text evidence="2 9">Belongs to the branched chain amino acid transporter family.</text>
</comment>
<evidence type="ECO:0000256" key="5">
    <source>
        <dbReference type="ARBA" id="ARBA00022692"/>
    </source>
</evidence>
<dbReference type="InterPro" id="IPR004685">
    <property type="entry name" value="Brnchd-chn_aa_trnsp_Livcs"/>
</dbReference>
<keyword evidence="5 9" id="KW-0812">Transmembrane</keyword>
<comment type="function">
    <text evidence="9">Component of the transport system for branched-chain amino acids.</text>
</comment>
<feature type="transmembrane region" description="Helical" evidence="9">
    <location>
        <begin position="357"/>
        <end position="383"/>
    </location>
</feature>
<evidence type="ECO:0000256" key="7">
    <source>
        <dbReference type="ARBA" id="ARBA00022989"/>
    </source>
</evidence>
<feature type="transmembrane region" description="Helical" evidence="9">
    <location>
        <begin position="61"/>
        <end position="83"/>
    </location>
</feature>
<feature type="transmembrane region" description="Helical" evidence="9">
    <location>
        <begin position="395"/>
        <end position="412"/>
    </location>
</feature>
<feature type="transmembrane region" description="Helical" evidence="9">
    <location>
        <begin position="103"/>
        <end position="125"/>
    </location>
</feature>
<keyword evidence="8 9" id="KW-0472">Membrane</keyword>
<gene>
    <name evidence="10" type="primary">brnQ</name>
    <name evidence="10" type="ORF">GCM10023333_08590</name>
</gene>
<organism evidence="10 11">
    <name type="scientific">Ferrimonas pelagia</name>
    <dbReference type="NCBI Taxonomy" id="1177826"/>
    <lineage>
        <taxon>Bacteria</taxon>
        <taxon>Pseudomonadati</taxon>
        <taxon>Pseudomonadota</taxon>
        <taxon>Gammaproteobacteria</taxon>
        <taxon>Alteromonadales</taxon>
        <taxon>Ferrimonadaceae</taxon>
        <taxon>Ferrimonas</taxon>
    </lineage>
</organism>
<dbReference type="EMBL" id="BAABJZ010000009">
    <property type="protein sequence ID" value="GAA4877569.1"/>
    <property type="molecule type" value="Genomic_DNA"/>
</dbReference>
<feature type="transmembrane region" description="Helical" evidence="9">
    <location>
        <begin position="29"/>
        <end position="49"/>
    </location>
</feature>
<sequence length="424" mass="43785">MLFAFFLGAGNIIFPPLAGLQSGENMLPAMLGFLITAVSLPLICLVAIARVGGGVSAMTEGLPTWVGTVIAAAIFIVIGPAFATPRTGLVAYEIGAVPFLGEATGMTQAIFTGIFFVIATVLALYPGKLMDIIGKALTPTLIVLLSVLAISVLFAPEVAVAEAQGGWATDAFTTGFLEGYMTMDALGAMVFGTLLVDILRRKGVTEPVAQARYMMIAGVIAALGLAFVYISLFYVGAVSADMAADASNGGAILAAYVQGLFGGFGAVILAAVVVLACLTTAVGLTTAFAEFFNSKVKLGYRNWVLLCSAVCLFVANIGLEQLISISIPVLFIVYPIAMALVIYVFARPAIAARTVTLAAMLSGAAITGILSGLNVAGVAASLVAAFDFLPLYDLHMAWIAPVTLTLLGGMLYKRGEKPLAAEEA</sequence>
<proteinExistence type="inferred from homology"/>
<keyword evidence="11" id="KW-1185">Reference proteome</keyword>
<keyword evidence="4" id="KW-1003">Cell membrane</keyword>
<evidence type="ECO:0000256" key="4">
    <source>
        <dbReference type="ARBA" id="ARBA00022475"/>
    </source>
</evidence>
<feature type="transmembrane region" description="Helical" evidence="9">
    <location>
        <begin position="255"/>
        <end position="288"/>
    </location>
</feature>
<feature type="transmembrane region" description="Helical" evidence="9">
    <location>
        <begin position="300"/>
        <end position="319"/>
    </location>
</feature>
<feature type="transmembrane region" description="Helical" evidence="9">
    <location>
        <begin position="137"/>
        <end position="159"/>
    </location>
</feature>
<accession>A0ABP9EFQ3</accession>
<reference evidence="11" key="1">
    <citation type="journal article" date="2019" name="Int. J. Syst. Evol. Microbiol.">
        <title>The Global Catalogue of Microorganisms (GCM) 10K type strain sequencing project: providing services to taxonomists for standard genome sequencing and annotation.</title>
        <authorList>
            <consortium name="The Broad Institute Genomics Platform"/>
            <consortium name="The Broad Institute Genome Sequencing Center for Infectious Disease"/>
            <person name="Wu L."/>
            <person name="Ma J."/>
        </authorList>
    </citation>
    <scope>NUCLEOTIDE SEQUENCE [LARGE SCALE GENOMIC DNA]</scope>
    <source>
        <strain evidence="11">JCM 18401</strain>
    </source>
</reference>